<dbReference type="GO" id="GO:0006281">
    <property type="term" value="P:DNA repair"/>
    <property type="evidence" value="ECO:0007669"/>
    <property type="project" value="InterPro"/>
</dbReference>
<dbReference type="GO" id="GO:0005737">
    <property type="term" value="C:cytoplasm"/>
    <property type="evidence" value="ECO:0007669"/>
    <property type="project" value="UniProtKB-SubCell"/>
</dbReference>
<reference evidence="6 7" key="1">
    <citation type="submission" date="2019-06" db="EMBL/GenBank/DDBJ databases">
        <title>Sequencing the genomes of 1000 actinobacteria strains.</title>
        <authorList>
            <person name="Klenk H.-P."/>
        </authorList>
    </citation>
    <scope>NUCLEOTIDE SEQUENCE [LARGE SCALE GENOMIC DNA]</scope>
    <source>
        <strain evidence="6 7">DSM 18607</strain>
    </source>
</reference>
<dbReference type="PANTHER" id="PTHR28511:SF1">
    <property type="entry name" value="ENDONUCLEASE V"/>
    <property type="match status" value="1"/>
</dbReference>
<evidence type="ECO:0000313" key="7">
    <source>
        <dbReference type="Proteomes" id="UP000317893"/>
    </source>
</evidence>
<comment type="caution">
    <text evidence="6">The sequence shown here is derived from an EMBL/GenBank/DDBJ whole genome shotgun (WGS) entry which is preliminary data.</text>
</comment>
<evidence type="ECO:0000256" key="2">
    <source>
        <dbReference type="ARBA" id="ARBA00022490"/>
    </source>
</evidence>
<proteinExistence type="predicted"/>
<evidence type="ECO:0000313" key="6">
    <source>
        <dbReference type="EMBL" id="TQJ08808.1"/>
    </source>
</evidence>
<keyword evidence="5" id="KW-0378">Hydrolase</keyword>
<dbReference type="Gene3D" id="3.30.2170.10">
    <property type="entry name" value="archaeoglobus fulgidus dsm 4304 superfamily"/>
    <property type="match status" value="1"/>
</dbReference>
<dbReference type="OrthoDB" id="2593273at2"/>
<gene>
    <name evidence="6" type="ORF">FB458_1903</name>
</gene>
<dbReference type="GO" id="GO:0016891">
    <property type="term" value="F:RNA endonuclease activity producing 5'-phosphomonoesters, hydrolytic mechanism"/>
    <property type="evidence" value="ECO:0007669"/>
    <property type="project" value="TreeGrafter"/>
</dbReference>
<protein>
    <submittedName>
        <fullName evidence="6">Endonuclease V</fullName>
    </submittedName>
</protein>
<evidence type="ECO:0000256" key="4">
    <source>
        <dbReference type="ARBA" id="ARBA00022759"/>
    </source>
</evidence>
<dbReference type="RefSeq" id="WP_141848275.1">
    <property type="nucleotide sequence ID" value="NZ_BAAAPR010000003.1"/>
</dbReference>
<evidence type="ECO:0000256" key="5">
    <source>
        <dbReference type="ARBA" id="ARBA00022801"/>
    </source>
</evidence>
<comment type="subcellular location">
    <subcellularLocation>
        <location evidence="1">Cytoplasm</location>
    </subcellularLocation>
</comment>
<organism evidence="6 7">
    <name type="scientific">Lapillicoccus jejuensis</name>
    <dbReference type="NCBI Taxonomy" id="402171"/>
    <lineage>
        <taxon>Bacteria</taxon>
        <taxon>Bacillati</taxon>
        <taxon>Actinomycetota</taxon>
        <taxon>Actinomycetes</taxon>
        <taxon>Micrococcales</taxon>
        <taxon>Intrasporangiaceae</taxon>
        <taxon>Lapillicoccus</taxon>
    </lineage>
</organism>
<sequence>MTDPAPRPPTTGPVGAVDVHYRPDGSATAALVVGRDRSFAQVVSEHVARVADVAPYVPGRLADRELPCLRAVLALGPRLSLLVVDGYATLAPSGRPGLGAHAAAAFGIPVVGVAKTAFAGATHAVEVRRRRATRPLYVTSAGGLPIDEAATMVAEMAGSHRIPDPLSRVDRLARTRHQ</sequence>
<dbReference type="Pfam" id="PF04493">
    <property type="entry name" value="Endonuclease_5"/>
    <property type="match status" value="1"/>
</dbReference>
<dbReference type="GO" id="GO:0003727">
    <property type="term" value="F:single-stranded RNA binding"/>
    <property type="evidence" value="ECO:0007669"/>
    <property type="project" value="TreeGrafter"/>
</dbReference>
<keyword evidence="3" id="KW-0540">Nuclease</keyword>
<keyword evidence="4 6" id="KW-0255">Endonuclease</keyword>
<dbReference type="Proteomes" id="UP000317893">
    <property type="component" value="Unassembled WGS sequence"/>
</dbReference>
<dbReference type="PANTHER" id="PTHR28511">
    <property type="entry name" value="ENDONUCLEASE V"/>
    <property type="match status" value="1"/>
</dbReference>
<keyword evidence="7" id="KW-1185">Reference proteome</keyword>
<accession>A0A542E0E0</accession>
<dbReference type="InterPro" id="IPR007581">
    <property type="entry name" value="Endonuclease-V"/>
</dbReference>
<dbReference type="AlphaFoldDB" id="A0A542E0E0"/>
<keyword evidence="2" id="KW-0963">Cytoplasm</keyword>
<evidence type="ECO:0000256" key="1">
    <source>
        <dbReference type="ARBA" id="ARBA00004496"/>
    </source>
</evidence>
<name>A0A542E0E0_9MICO</name>
<dbReference type="EMBL" id="VFMN01000001">
    <property type="protein sequence ID" value="TQJ08808.1"/>
    <property type="molecule type" value="Genomic_DNA"/>
</dbReference>
<evidence type="ECO:0000256" key="3">
    <source>
        <dbReference type="ARBA" id="ARBA00022722"/>
    </source>
</evidence>